<dbReference type="AlphaFoldDB" id="A0A2U8WAI4"/>
<gene>
    <name evidence="3" type="ORF">DK389_25095</name>
</gene>
<dbReference type="KEGG" id="mets:DK389_25095"/>
<accession>A0A2U8WAI4</accession>
<dbReference type="OrthoDB" id="7993751at2"/>
<evidence type="ECO:0000313" key="3">
    <source>
        <dbReference type="EMBL" id="AWN43173.1"/>
    </source>
</evidence>
<dbReference type="EMBL" id="CP029550">
    <property type="protein sequence ID" value="AWN43173.1"/>
    <property type="molecule type" value="Genomic_DNA"/>
</dbReference>
<protein>
    <recommendedName>
        <fullName evidence="2">Bacteriophage Mu Gp45 N-terminal domain-containing protein</fullName>
    </recommendedName>
</protein>
<dbReference type="RefSeq" id="WP_109893723.1">
    <property type="nucleotide sequence ID" value="NZ_CP029550.1"/>
</dbReference>
<evidence type="ECO:0000259" key="2">
    <source>
        <dbReference type="Pfam" id="PF06890"/>
    </source>
</evidence>
<dbReference type="InterPro" id="IPR053861">
    <property type="entry name" value="Phage_Mu_Gp45_N"/>
</dbReference>
<dbReference type="PIRSF" id="PIRSF012337">
    <property type="entry name" value="gp45"/>
    <property type="match status" value="1"/>
</dbReference>
<name>A0A2U8WAI4_9HYPH</name>
<keyword evidence="4" id="KW-1185">Reference proteome</keyword>
<organism evidence="3 4">
    <name type="scientific">Methylobacterium durans</name>
    <dbReference type="NCBI Taxonomy" id="2202825"/>
    <lineage>
        <taxon>Bacteria</taxon>
        <taxon>Pseudomonadati</taxon>
        <taxon>Pseudomonadota</taxon>
        <taxon>Alphaproteobacteria</taxon>
        <taxon>Hyphomicrobiales</taxon>
        <taxon>Methylobacteriaceae</taxon>
        <taxon>Methylobacterium</taxon>
    </lineage>
</organism>
<evidence type="ECO:0000313" key="4">
    <source>
        <dbReference type="Proteomes" id="UP000245926"/>
    </source>
</evidence>
<evidence type="ECO:0000256" key="1">
    <source>
        <dbReference type="SAM" id="MobiDB-lite"/>
    </source>
</evidence>
<feature type="domain" description="Bacteriophage Mu Gp45 N-terminal" evidence="2">
    <location>
        <begin position="19"/>
        <end position="63"/>
    </location>
</feature>
<reference evidence="4" key="1">
    <citation type="submission" date="2018-05" db="EMBL/GenBank/DDBJ databases">
        <title>Complete Genome Sequence of Methylobacterium sp. 17SD2-17.</title>
        <authorList>
            <person name="Srinivasan S."/>
        </authorList>
    </citation>
    <scope>NUCLEOTIDE SEQUENCE [LARGE SCALE GENOMIC DNA]</scope>
    <source>
        <strain evidence="4">17SD2-17</strain>
    </source>
</reference>
<dbReference type="Proteomes" id="UP000245926">
    <property type="component" value="Chromosome"/>
</dbReference>
<sequence length="204" mass="21941">MRRNTSRDAAARAGVMVTRTTVTKVNDDPRMQEVDVNGLHDELKTGVERVQNYGFSSVPLPPSQEGRAEGQSGDQQKMRHAEAVILSGTGNRSHPLVIAIDDRRHRPKKLKPGESAQYDDQGQSWLVGRDGIVGKAKKFTLQVGDNTVVTIEDGKVTIKGAEIVLDGNVKLGGAGASREVALKDSVDSDGDVMQSNLATKVKAL</sequence>
<dbReference type="InterPro" id="IPR014462">
    <property type="entry name" value="Phage_Mu_Gp45"/>
</dbReference>
<dbReference type="Pfam" id="PF06890">
    <property type="entry name" value="Phage_Mu_Gp45"/>
    <property type="match status" value="1"/>
</dbReference>
<feature type="region of interest" description="Disordered" evidence="1">
    <location>
        <begin position="53"/>
        <end position="76"/>
    </location>
</feature>
<proteinExistence type="predicted"/>